<dbReference type="PANTHER" id="PTHR48020:SF12">
    <property type="entry name" value="PROTON MYO-INOSITOL COTRANSPORTER"/>
    <property type="match status" value="1"/>
</dbReference>
<dbReference type="PROSITE" id="PS00217">
    <property type="entry name" value="SUGAR_TRANSPORT_2"/>
    <property type="match status" value="1"/>
</dbReference>
<dbReference type="Pfam" id="PF00083">
    <property type="entry name" value="Sugar_tr"/>
    <property type="match status" value="1"/>
</dbReference>
<feature type="transmembrane region" description="Helical" evidence="9">
    <location>
        <begin position="482"/>
        <end position="502"/>
    </location>
</feature>
<sequence length="579" mass="63075">MGIHIPYITSKASPSNDSDGDSVVLSNDHESPMKSVKLTSETHEIQRAPASDEEDRIQIKPVNDEDDTSVMITFNQSISPFIIILTFVASISGFLFGYDTGYISSALISIGTDLDNKVLTYGEKEIITAATSLGALITSIFAGTAADIYGRKRCLMGSNLMFVIGAVVQVSAHTFWQMAIGRLVMGFGVGIGSLISPLFISEIAPKMIRGRLTVINSLWLTGGQLVAYGCGAGLNYVNNGWRILVGLSLVPTAVQFTCLCFLPDTPRYYVMKGDLKKASEVLRRSYTDTSEEIIDRKVEELVKLNHSIPGKNVPERVWNTIKELHTVPSNLRALVIGCGLQAIQQFTGWNSLMYFSGTIFETVGFKNSSAVSIIVSGTNFIFTLVAFFCIDKIGRRTILLIGLPGMTMALVVCAIAFHYLGISFDGTSAVVASGFSSWGIVIIIFIIVFAAFYALGIGTVPWQQSELFPQNVRGVGTSYATATNWAGSLVIASTFLTMLQNITPAGTFAFFAGLSCLSVVFCYFCYPELSGLELEEVQTILKDGFNIKASKALAKKRKQQVVRVQQLKYEPTEEVIEDI</sequence>
<evidence type="ECO:0000256" key="1">
    <source>
        <dbReference type="ARBA" id="ARBA00004141"/>
    </source>
</evidence>
<feature type="transmembrane region" description="Helical" evidence="9">
    <location>
        <begin position="508"/>
        <end position="526"/>
    </location>
</feature>
<evidence type="ECO:0000256" key="4">
    <source>
        <dbReference type="ARBA" id="ARBA00022692"/>
    </source>
</evidence>
<protein>
    <recommendedName>
        <fullName evidence="10">Major facilitator superfamily (MFS) profile domain-containing protein</fullName>
    </recommendedName>
</protein>
<dbReference type="NCBIfam" id="TIGR00879">
    <property type="entry name" value="SP"/>
    <property type="match status" value="1"/>
</dbReference>
<feature type="transmembrane region" description="Helical" evidence="9">
    <location>
        <begin position="212"/>
        <end position="234"/>
    </location>
</feature>
<dbReference type="InterPro" id="IPR036259">
    <property type="entry name" value="MFS_trans_sf"/>
</dbReference>
<keyword evidence="6 9" id="KW-0472">Membrane</keyword>
<dbReference type="InterPro" id="IPR005829">
    <property type="entry name" value="Sugar_transporter_CS"/>
</dbReference>
<dbReference type="InterPro" id="IPR005828">
    <property type="entry name" value="MFS_sugar_transport-like"/>
</dbReference>
<dbReference type="InterPro" id="IPR020846">
    <property type="entry name" value="MFS_dom"/>
</dbReference>
<dbReference type="Proteomes" id="UP001152964">
    <property type="component" value="Chromosome 2"/>
</dbReference>
<evidence type="ECO:0000256" key="7">
    <source>
        <dbReference type="RuleBase" id="RU003346"/>
    </source>
</evidence>
<evidence type="ECO:0000256" key="6">
    <source>
        <dbReference type="ARBA" id="ARBA00023136"/>
    </source>
</evidence>
<dbReference type="InterPro" id="IPR003663">
    <property type="entry name" value="Sugar/inositol_transpt"/>
</dbReference>
<evidence type="ECO:0000313" key="12">
    <source>
        <dbReference type="Proteomes" id="UP001152964"/>
    </source>
</evidence>
<dbReference type="CDD" id="cd17360">
    <property type="entry name" value="MFS_HMIT_like"/>
    <property type="match status" value="1"/>
</dbReference>
<feature type="transmembrane region" description="Helical" evidence="9">
    <location>
        <begin position="397"/>
        <end position="420"/>
    </location>
</feature>
<evidence type="ECO:0000256" key="9">
    <source>
        <dbReference type="SAM" id="Phobius"/>
    </source>
</evidence>
<accession>A0ABN8VLU3</accession>
<evidence type="ECO:0000256" key="8">
    <source>
        <dbReference type="SAM" id="MobiDB-lite"/>
    </source>
</evidence>
<keyword evidence="3 7" id="KW-0813">Transport</keyword>
<comment type="subcellular location">
    <subcellularLocation>
        <location evidence="1">Membrane</location>
        <topology evidence="1">Multi-pass membrane protein</topology>
    </subcellularLocation>
</comment>
<feature type="transmembrane region" description="Helical" evidence="9">
    <location>
        <begin position="369"/>
        <end position="390"/>
    </location>
</feature>
<feature type="transmembrane region" description="Helical" evidence="9">
    <location>
        <begin position="240"/>
        <end position="262"/>
    </location>
</feature>
<gene>
    <name evidence="11" type="primary">U6500B05940</name>
    <name evidence="11" type="ORF">SEUBUCD650_0B05940</name>
</gene>
<evidence type="ECO:0000259" key="10">
    <source>
        <dbReference type="PROSITE" id="PS50850"/>
    </source>
</evidence>
<evidence type="ECO:0000256" key="2">
    <source>
        <dbReference type="ARBA" id="ARBA00010992"/>
    </source>
</evidence>
<evidence type="ECO:0000256" key="3">
    <source>
        <dbReference type="ARBA" id="ARBA00022448"/>
    </source>
</evidence>
<dbReference type="PROSITE" id="PS00216">
    <property type="entry name" value="SUGAR_TRANSPORT_1"/>
    <property type="match status" value="2"/>
</dbReference>
<feature type="transmembrane region" description="Helical" evidence="9">
    <location>
        <begin position="158"/>
        <end position="176"/>
    </location>
</feature>
<evidence type="ECO:0000313" key="11">
    <source>
        <dbReference type="EMBL" id="CAI1862726.1"/>
    </source>
</evidence>
<proteinExistence type="inferred from homology"/>
<dbReference type="PROSITE" id="PS50850">
    <property type="entry name" value="MFS"/>
    <property type="match status" value="1"/>
</dbReference>
<feature type="transmembrane region" description="Helical" evidence="9">
    <location>
        <begin position="126"/>
        <end position="146"/>
    </location>
</feature>
<feature type="transmembrane region" description="Helical" evidence="9">
    <location>
        <begin position="331"/>
        <end position="349"/>
    </location>
</feature>
<feature type="transmembrane region" description="Helical" evidence="9">
    <location>
        <begin position="78"/>
        <end position="98"/>
    </location>
</feature>
<organism evidence="11 12">
    <name type="scientific">Saccharomyces eubayanus</name>
    <name type="common">Yeast</name>
    <dbReference type="NCBI Taxonomy" id="1080349"/>
    <lineage>
        <taxon>Eukaryota</taxon>
        <taxon>Fungi</taxon>
        <taxon>Dikarya</taxon>
        <taxon>Ascomycota</taxon>
        <taxon>Saccharomycotina</taxon>
        <taxon>Saccharomycetes</taxon>
        <taxon>Saccharomycetales</taxon>
        <taxon>Saccharomycetaceae</taxon>
        <taxon>Saccharomyces</taxon>
    </lineage>
</organism>
<dbReference type="InterPro" id="IPR050814">
    <property type="entry name" value="Myo-inositol_Transporter"/>
</dbReference>
<feature type="transmembrane region" description="Helical" evidence="9">
    <location>
        <begin position="440"/>
        <end position="462"/>
    </location>
</feature>
<keyword evidence="5 9" id="KW-1133">Transmembrane helix</keyword>
<keyword evidence="12" id="KW-1185">Reference proteome</keyword>
<dbReference type="PRINTS" id="PR00171">
    <property type="entry name" value="SUGRTRNSPORT"/>
</dbReference>
<comment type="similarity">
    <text evidence="2 7">Belongs to the major facilitator superfamily. Sugar transporter (TC 2.A.1.1) family.</text>
</comment>
<reference evidence="11" key="1">
    <citation type="submission" date="2022-08" db="EMBL/GenBank/DDBJ databases">
        <authorList>
            <person name="Byrne P K."/>
        </authorList>
    </citation>
    <scope>NUCLEOTIDE SEQUENCE</scope>
    <source>
        <strain evidence="11">UCD650</strain>
    </source>
</reference>
<keyword evidence="4 9" id="KW-0812">Transmembrane</keyword>
<feature type="region of interest" description="Disordered" evidence="8">
    <location>
        <begin position="1"/>
        <end position="32"/>
    </location>
</feature>
<dbReference type="PANTHER" id="PTHR48020">
    <property type="entry name" value="PROTON MYO-INOSITOL COTRANSPORTER"/>
    <property type="match status" value="1"/>
</dbReference>
<dbReference type="EMBL" id="OX291492">
    <property type="protein sequence ID" value="CAI1862726.1"/>
    <property type="molecule type" value="Genomic_DNA"/>
</dbReference>
<dbReference type="Gene3D" id="1.20.1250.20">
    <property type="entry name" value="MFS general substrate transporter like domains"/>
    <property type="match status" value="1"/>
</dbReference>
<evidence type="ECO:0000256" key="5">
    <source>
        <dbReference type="ARBA" id="ARBA00022989"/>
    </source>
</evidence>
<feature type="domain" description="Major facilitator superfamily (MFS) profile" evidence="10">
    <location>
        <begin position="85"/>
        <end position="530"/>
    </location>
</feature>
<feature type="transmembrane region" description="Helical" evidence="9">
    <location>
        <begin position="182"/>
        <end position="200"/>
    </location>
</feature>
<name>A0ABN8VLU3_SACEU</name>
<dbReference type="SUPFAM" id="SSF103473">
    <property type="entry name" value="MFS general substrate transporter"/>
    <property type="match status" value="1"/>
</dbReference>